<organism evidence="22 23">
    <name type="scientific">Paris polyphylla secovirus 1</name>
    <dbReference type="NCBI Taxonomy" id="2936690"/>
    <lineage>
        <taxon>Viruses</taxon>
        <taxon>Riboviria</taxon>
        <taxon>Orthornavirae</taxon>
        <taxon>Pisuviricota</taxon>
        <taxon>Pisoniviricetes</taxon>
        <taxon>Picornavirales</taxon>
        <taxon>Secoviridae</taxon>
        <taxon>Comovirinae</taxon>
        <taxon>Nepovirus</taxon>
        <taxon>Nepovirus betaparis</taxon>
    </lineage>
</organism>
<dbReference type="Proteomes" id="UP001261682">
    <property type="component" value="Genome"/>
</dbReference>
<evidence type="ECO:0000256" key="7">
    <source>
        <dbReference type="ARBA" id="ARBA00022692"/>
    </source>
</evidence>
<keyword evidence="18" id="KW-0472">Membrane</keyword>
<gene>
    <name evidence="22" type="ORF">PpSV1_s1gp1</name>
</gene>
<evidence type="ECO:0000256" key="8">
    <source>
        <dbReference type="ARBA" id="ARBA00022695"/>
    </source>
</evidence>
<dbReference type="Pfam" id="PF00910">
    <property type="entry name" value="RNA_helicase"/>
    <property type="match status" value="1"/>
</dbReference>
<evidence type="ECO:0000256" key="4">
    <source>
        <dbReference type="ARBA" id="ARBA00022484"/>
    </source>
</evidence>
<evidence type="ECO:0000259" key="19">
    <source>
        <dbReference type="PROSITE" id="PS50507"/>
    </source>
</evidence>
<evidence type="ECO:0000256" key="10">
    <source>
        <dbReference type="ARBA" id="ARBA00022801"/>
    </source>
</evidence>
<dbReference type="Pfam" id="PF00680">
    <property type="entry name" value="RdRP_1"/>
    <property type="match status" value="1"/>
</dbReference>
<feature type="region of interest" description="Disordered" evidence="17">
    <location>
        <begin position="196"/>
        <end position="236"/>
    </location>
</feature>
<dbReference type="PROSITE" id="PS51874">
    <property type="entry name" value="PCV_3C_PRO"/>
    <property type="match status" value="1"/>
</dbReference>
<keyword evidence="12" id="KW-0067">ATP-binding</keyword>
<evidence type="ECO:0000259" key="20">
    <source>
        <dbReference type="PROSITE" id="PS51218"/>
    </source>
</evidence>
<dbReference type="InterPro" id="IPR043502">
    <property type="entry name" value="DNA/RNA_pol_sf"/>
</dbReference>
<dbReference type="InterPro" id="IPR000605">
    <property type="entry name" value="Helicase_SF3_ssDNA/RNA_vir"/>
</dbReference>
<keyword evidence="14 18" id="KW-1133">Transmembrane helix</keyword>
<evidence type="ECO:0000256" key="15">
    <source>
        <dbReference type="ARBA" id="ARBA00023184"/>
    </source>
</evidence>
<feature type="transmembrane region" description="Helical" evidence="18">
    <location>
        <begin position="445"/>
        <end position="462"/>
    </location>
</feature>
<evidence type="ECO:0000259" key="21">
    <source>
        <dbReference type="PROSITE" id="PS51874"/>
    </source>
</evidence>
<dbReference type="InterPro" id="IPR001205">
    <property type="entry name" value="RNA-dir_pol_C"/>
</dbReference>
<keyword evidence="9" id="KW-0547">Nucleotide-binding</keyword>
<feature type="transmembrane region" description="Helical" evidence="18">
    <location>
        <begin position="469"/>
        <end position="495"/>
    </location>
</feature>
<dbReference type="PROSITE" id="PS50507">
    <property type="entry name" value="RDRP_SSRNA_POS"/>
    <property type="match status" value="1"/>
</dbReference>
<dbReference type="GO" id="GO:0003723">
    <property type="term" value="F:RNA binding"/>
    <property type="evidence" value="ECO:0007669"/>
    <property type="project" value="InterPro"/>
</dbReference>
<evidence type="ECO:0000256" key="6">
    <source>
        <dbReference type="ARBA" id="ARBA00022679"/>
    </source>
</evidence>
<feature type="domain" description="SF3 helicase" evidence="20">
    <location>
        <begin position="677"/>
        <end position="846"/>
    </location>
</feature>
<dbReference type="GO" id="GO:0003724">
    <property type="term" value="F:RNA helicase activity"/>
    <property type="evidence" value="ECO:0007669"/>
    <property type="project" value="InterPro"/>
</dbReference>
<dbReference type="InterPro" id="IPR044067">
    <property type="entry name" value="PCV_3C_PRO"/>
</dbReference>
<keyword evidence="6" id="KW-0808">Transferase</keyword>
<evidence type="ECO:0000256" key="14">
    <source>
        <dbReference type="ARBA" id="ARBA00022989"/>
    </source>
</evidence>
<dbReference type="GO" id="GO:0004197">
    <property type="term" value="F:cysteine-type endopeptidase activity"/>
    <property type="evidence" value="ECO:0007669"/>
    <property type="project" value="InterPro"/>
</dbReference>
<sequence>MRTINGHRCIPRFFIKEKPLIAACLSRPANFAFTFLAQGASLKPSVVARAAINGVIACDIEDFQILSCTGAPLSWGAAARVVRQFQLAHSKYVKAGLRHFNKEVDRRCNAFAVKKAARQAAGRRAACKRILASLDADLPCSGKQRRAVLAAHRAMVAEAARKTAVFQKIRADKRAERARAAALYVPPPPPLPSFRTPYVCPLSPPKEEEETTREGRSQSRSSSPPRSRSSFAPARMVPGSEPFQAFTRTFNRVLCLPLSPVCRSFFSCSTGTCNTIAEIVMAHDLASTLLEWWELVPSAIYMNQLDNFLTVPTCVSLRAAITGLRSEIESLRAVSKDQTANGAFSWVASAGAAVGASIKEKIADTVVDTGKRIYNKVRPQLTDTLQWGESLFKTLKIKFLECLAPFLANVAHASEEIEKYWRFVHAWAIKMWTNVSLELQALGSAAWWAIAIIMVCGIVTLVEKLLVHLGVLTCGGVLCALMLTMVLGAAGLLATGKFSDASATLIGSMRALVFSLFGSWKSGLSNAGDIDCNANVLDFPLKVLETVGTGLISAPLGTLQYIGKYGQAMDQIRKGKDALKEFVGFCMDRIADAWDYMTGRKDSFLREIASATKVDIVHWIKSTQSVLLQSQTIAVTDVVLLDTVTHLLHKGQILQLTLAQASRTTSLDYGRIVGTLVRELNEIRARCARAGKFEGRRPEPFWCYMFGKSHCGKSLFMEDVSRALLKEYGHAPNDIYAKNARDSYWSGYLQHACVQVDDLSACVTDPSLESEFLQLIGSKNYCLNMAAVEDKGMSFNSSIVVTTANCFTAPTDARILDKDAYGNRRNVVVQCRAAPGVAFDPTNPTASCEARLVNVLDGSPLPGETWRNCSAVLDAILTYAVAHRNKENLLMANYRTRSETQHPIYTGAKSFIHKLAEDECFVDIMCDDVYYKHNHVSGKTELQKGNVPFGYEDLCIAKVLSWNERVGRDMDLGLLYAFVHAFTEGPCHVDSVHSLNGEATSSQREFFSSLSLLERIYMRLVQKKLDQVKANPDFLFSVDIKSRLLKSLRSGYNEMVTHGGTILAIFAAMLLVLLLYSSFFALYQTFVSGAGGAVAAVGMMTQLNANAGSVSSSMSSTGSVSSYASSNIPIHHRNVNAYNRGPYGLNSNDDDQYLMKLLAWLQIPGQQLISCIRFKGRSLLLTQHQALAIPEGARIHCCYLGKNNISQSIPLIWSATKMQTFADTEAVLFTDPSLSPMPSAQFNHFNVDVARLPKTFDMNGVVVKQKQYMLDVREDLAAAGPTQPVVNLWSSTARMNTERQGISTHAYGGSYRNELPRSIMSTCPTSSEDCGAIMTTIFEGRRVVVGMHVASGKNPQGRFISTACLLPAYHEDLDCNSGLQYVPEPGTETAGYRKLGYIGDVRKCPHYSATTAFVAVPPLYAYTPPPMTETLPGLAEPVEVKFEIKQPAILSKDDKRIAAGVTYDPFKDGMKKFAAPMGMLDEGVCSEIAQDMCETWFECFSELEDVSDEVAINGSLEMSFEPFNLHTSEGYPEVLNRKSGESGKTRFFSVDPETGVKALLPNTGPSVRYDALHSTCYTSIPEMVCIETPKDECLPLRKITGEKPKTRLFSILPLEFNLFLRKKFLSFAASMQRHRDTLPTQVGIDPYSREWGSLLDRLQAQNSVAVNCDYASFDGLLTAQILSHIGHMINRTYKGTPESKQQRYNLLMSIINRRSICGSQVYEVNAGIPSGCALTVVLNSIFNEFLIRYVWRTTIVGIPRERFSQYVTLLIYGDDNLIAIHPDFLPSFNGEVIRKRLAEVAVTITDGSDKTAVGIYEKPLGQLDFLKRRFKRQDNGTVSAPLDLASIFTCLQNVTLGAGSIPLAVQQNVHVALTELYLHGRQDWYDHLRNHYIAKHGWSHLPTWRESFVFHQGHMTGTTPWAPHRIFDVPVEGEKLKLAMSNQGGSNFSTHLGKNVYVCGRNWKVNDPENQFVVSMMPLQPGEENCGVKRLVEFPSNGVGRLPTQDWVAKFRQPRNSTTALIRAAHSQGKAIYFRAENPYISNWLAAISFAQGVNADYESMIGLYHNVCTPGTEAIYSYFDKRSRRPLEPLYIPPGARART</sequence>
<dbReference type="EMBL" id="BK061328">
    <property type="protein sequence ID" value="DAZ91069.1"/>
    <property type="molecule type" value="Genomic_RNA"/>
</dbReference>
<dbReference type="GO" id="GO:0005524">
    <property type="term" value="F:ATP binding"/>
    <property type="evidence" value="ECO:0007669"/>
    <property type="project" value="UniProtKB-KW"/>
</dbReference>
<evidence type="ECO:0000256" key="13">
    <source>
        <dbReference type="ARBA" id="ARBA00022953"/>
    </source>
</evidence>
<keyword evidence="4" id="KW-0696">RNA-directed RNA polymerase</keyword>
<evidence type="ECO:0000256" key="12">
    <source>
        <dbReference type="ARBA" id="ARBA00022840"/>
    </source>
</evidence>
<dbReference type="GO" id="GO:0006351">
    <property type="term" value="P:DNA-templated transcription"/>
    <property type="evidence" value="ECO:0007669"/>
    <property type="project" value="InterPro"/>
</dbReference>
<dbReference type="Gene3D" id="3.30.70.270">
    <property type="match status" value="1"/>
</dbReference>
<keyword evidence="8" id="KW-0548">Nucleotidyltransferase</keyword>
<accession>A0A9N6YJA8</accession>
<keyword evidence="10" id="KW-0378">Hydrolase</keyword>
<reference evidence="22 23" key="1">
    <citation type="journal article" date="2022" name="Virus Genes">
        <title>Analysis of public domain plant transcriptomes expands the phylogenetic diversity of the family Secoviridae.</title>
        <authorList>
            <person name="Sidharthan V.K."/>
            <person name="Rajeswari V."/>
            <person name="Baranwal V.K."/>
        </authorList>
    </citation>
    <scope>NUCLEOTIDE SEQUENCE [LARGE SCALE GENOMIC DNA]</scope>
    <source>
        <strain evidence="22">Dian chonglou</strain>
    </source>
</reference>
<keyword evidence="13" id="KW-0693">Viral RNA replication</keyword>
<comment type="subcellular location">
    <subcellularLocation>
        <location evidence="1">Host endoplasmic reticulum lumen</location>
    </subcellularLocation>
    <subcellularLocation>
        <location evidence="2">Host endoplasmic reticulum membrane</location>
        <topology evidence="2">Single-pass membrane protein</topology>
    </subcellularLocation>
</comment>
<proteinExistence type="predicted"/>
<evidence type="ECO:0000313" key="22">
    <source>
        <dbReference type="EMBL" id="DAZ91069.1"/>
    </source>
</evidence>
<evidence type="ECO:0000256" key="5">
    <source>
        <dbReference type="ARBA" id="ARBA00022670"/>
    </source>
</evidence>
<feature type="domain" description="RdRp catalytic" evidence="19">
    <location>
        <begin position="1663"/>
        <end position="1788"/>
    </location>
</feature>
<evidence type="ECO:0000256" key="16">
    <source>
        <dbReference type="ARBA" id="ARBA00031919"/>
    </source>
</evidence>
<dbReference type="PROSITE" id="PS51218">
    <property type="entry name" value="SF3_HELICASE_2"/>
    <property type="match status" value="1"/>
</dbReference>
<dbReference type="InterPro" id="IPR014759">
    <property type="entry name" value="Helicase_SF3_ssRNA_vir"/>
</dbReference>
<evidence type="ECO:0000313" key="23">
    <source>
        <dbReference type="Proteomes" id="UP001261682"/>
    </source>
</evidence>
<evidence type="ECO:0000256" key="11">
    <source>
        <dbReference type="ARBA" id="ARBA00022807"/>
    </source>
</evidence>
<dbReference type="InterPro" id="IPR007094">
    <property type="entry name" value="RNA-dir_pol_PSvirus"/>
</dbReference>
<evidence type="ECO:0000256" key="18">
    <source>
        <dbReference type="SAM" id="Phobius"/>
    </source>
</evidence>
<protein>
    <recommendedName>
        <fullName evidence="3">RNA1 polyprotein</fullName>
    </recommendedName>
    <alternativeName>
        <fullName evidence="16">P1</fullName>
    </alternativeName>
</protein>
<keyword evidence="11" id="KW-0788">Thiol protease</keyword>
<feature type="transmembrane region" description="Helical" evidence="18">
    <location>
        <begin position="1055"/>
        <end position="1076"/>
    </location>
</feature>
<evidence type="ECO:0000256" key="3">
    <source>
        <dbReference type="ARBA" id="ARBA00020936"/>
    </source>
</evidence>
<evidence type="ECO:0000256" key="9">
    <source>
        <dbReference type="ARBA" id="ARBA00022741"/>
    </source>
</evidence>
<dbReference type="GO" id="GO:0039694">
    <property type="term" value="P:viral RNA genome replication"/>
    <property type="evidence" value="ECO:0007669"/>
    <property type="project" value="InterPro"/>
</dbReference>
<feature type="domain" description="Peptidase C3" evidence="21">
    <location>
        <begin position="1144"/>
        <end position="1373"/>
    </location>
</feature>
<evidence type="ECO:0000256" key="2">
    <source>
        <dbReference type="ARBA" id="ARBA00004517"/>
    </source>
</evidence>
<name>A0A9N6YJA8_9SECO</name>
<dbReference type="InterPro" id="IPR043128">
    <property type="entry name" value="Rev_trsase/Diguanyl_cyclase"/>
</dbReference>
<dbReference type="SUPFAM" id="SSF56672">
    <property type="entry name" value="DNA/RNA polymerases"/>
    <property type="match status" value="1"/>
</dbReference>
<evidence type="ECO:0000256" key="17">
    <source>
        <dbReference type="SAM" id="MobiDB-lite"/>
    </source>
</evidence>
<dbReference type="GO" id="GO:0006508">
    <property type="term" value="P:proteolysis"/>
    <property type="evidence" value="ECO:0007669"/>
    <property type="project" value="UniProtKB-KW"/>
</dbReference>
<keyword evidence="15" id="KW-1038">Host endoplasmic reticulum</keyword>
<dbReference type="GO" id="GO:0003968">
    <property type="term" value="F:RNA-directed RNA polymerase activity"/>
    <property type="evidence" value="ECO:0007669"/>
    <property type="project" value="UniProtKB-KW"/>
</dbReference>
<evidence type="ECO:0000256" key="1">
    <source>
        <dbReference type="ARBA" id="ARBA00004149"/>
    </source>
</evidence>
<keyword evidence="5" id="KW-0645">Protease</keyword>
<keyword evidence="7 18" id="KW-0812">Transmembrane</keyword>
<feature type="compositionally biased region" description="Low complexity" evidence="17">
    <location>
        <begin position="218"/>
        <end position="230"/>
    </location>
</feature>
<keyword evidence="23" id="KW-1185">Reference proteome</keyword>